<evidence type="ECO:0000313" key="1">
    <source>
        <dbReference type="EMBL" id="MBB5226050.1"/>
    </source>
</evidence>
<protein>
    <submittedName>
        <fullName evidence="1">Uncharacterized protein</fullName>
    </submittedName>
</protein>
<evidence type="ECO:0000313" key="2">
    <source>
        <dbReference type="Proteomes" id="UP000518887"/>
    </source>
</evidence>
<name>A0A7W8G8Z8_9SPIR</name>
<dbReference type="RefSeq" id="WP_184658957.1">
    <property type="nucleotide sequence ID" value="NZ_CP031518.1"/>
</dbReference>
<dbReference type="AlphaFoldDB" id="A0A7W8G8Z8"/>
<dbReference type="EMBL" id="JACHFQ010000004">
    <property type="protein sequence ID" value="MBB5226050.1"/>
    <property type="molecule type" value="Genomic_DNA"/>
</dbReference>
<reference evidence="1 2" key="1">
    <citation type="submission" date="2020-08" db="EMBL/GenBank/DDBJ databases">
        <title>Genomic Encyclopedia of Type Strains, Phase IV (KMG-IV): sequencing the most valuable type-strain genomes for metagenomic binning, comparative biology and taxonomic classification.</title>
        <authorList>
            <person name="Goeker M."/>
        </authorList>
    </citation>
    <scope>NUCLEOTIDE SEQUENCE [LARGE SCALE GENOMIC DNA]</scope>
    <source>
        <strain evidence="1 2">DSM 103462</strain>
    </source>
</reference>
<gene>
    <name evidence="1" type="ORF">HNP76_001418</name>
</gene>
<accession>A0A7W8G8Z8</accession>
<proteinExistence type="predicted"/>
<dbReference type="Proteomes" id="UP000518887">
    <property type="component" value="Unassembled WGS sequence"/>
</dbReference>
<organism evidence="1 2">
    <name type="scientific">Treponema ruminis</name>
    <dbReference type="NCBI Taxonomy" id="744515"/>
    <lineage>
        <taxon>Bacteria</taxon>
        <taxon>Pseudomonadati</taxon>
        <taxon>Spirochaetota</taxon>
        <taxon>Spirochaetia</taxon>
        <taxon>Spirochaetales</taxon>
        <taxon>Treponemataceae</taxon>
        <taxon>Treponema</taxon>
    </lineage>
</organism>
<comment type="caution">
    <text evidence="1">The sequence shown here is derived from an EMBL/GenBank/DDBJ whole genome shotgun (WGS) entry which is preliminary data.</text>
</comment>
<keyword evidence="2" id="KW-1185">Reference proteome</keyword>
<sequence>MDEIKLEFTNVDISEFFDQSEQPQEEIDTGIVVFTEHQRQLVHTLRDKLTGDNENQLAPLNKRIDDLKKLAIAIANFPSLLERADLTGGTRTPNSLIDSLVNSNREGDTTLQLPSKATLGKGFLVAKLHTFSSIEKIARSANLDQKFIHQIHDETISMMFLLLAEDVYLNLIRDTSLTMETRRQLALALLLLWEHRADQNISDISPVLQAVWQARTRLAPAFGTMMGTSELIMISFQLDEQWSQFIKTKLGEQGVNQAMEEFLFGISYEQITKLKSLLRERGIAAIGRDEVSSFLGTDVKTDVSEDYRDFFQQYSLRRDNARARKRLDLPGPHKTLEDYFISFVMDMNREKQEKDLHKHEKISESAAANA</sequence>